<accession>A0A0F9BKH3</accession>
<name>A0A0F9BKH3_9ZZZZ</name>
<feature type="region of interest" description="Disordered" evidence="1">
    <location>
        <begin position="99"/>
        <end position="138"/>
    </location>
</feature>
<gene>
    <name evidence="2" type="ORF">LCGC14_2779140</name>
</gene>
<organism evidence="2">
    <name type="scientific">marine sediment metagenome</name>
    <dbReference type="NCBI Taxonomy" id="412755"/>
    <lineage>
        <taxon>unclassified sequences</taxon>
        <taxon>metagenomes</taxon>
        <taxon>ecological metagenomes</taxon>
    </lineage>
</organism>
<comment type="caution">
    <text evidence="2">The sequence shown here is derived from an EMBL/GenBank/DDBJ whole genome shotgun (WGS) entry which is preliminary data.</text>
</comment>
<reference evidence="2" key="1">
    <citation type="journal article" date="2015" name="Nature">
        <title>Complex archaea that bridge the gap between prokaryotes and eukaryotes.</title>
        <authorList>
            <person name="Spang A."/>
            <person name="Saw J.H."/>
            <person name="Jorgensen S.L."/>
            <person name="Zaremba-Niedzwiedzka K."/>
            <person name="Martijn J."/>
            <person name="Lind A.E."/>
            <person name="van Eijk R."/>
            <person name="Schleper C."/>
            <person name="Guy L."/>
            <person name="Ettema T.J."/>
        </authorList>
    </citation>
    <scope>NUCLEOTIDE SEQUENCE</scope>
</reference>
<sequence length="245" mass="27437">SVRRWMLPTTLYDQIAEYVMDEEWADILEPKTGTAFNCKREGSGLDTVYTAKVQREPYPVNPALMKQVADPEKDMVDPGLKSQCEELGYEISELFDDSELEASSDKSGKKKDKAKSKSKSKSKAKSKKKKTETNHPADDNVIDVGAAVLYEDEEIVYHVNKIDGDDVVIEDGEGNEYDATMDQLKLHEEDEPEPEIEVSSEVHYSGEKEICVVKSIDGEDVVIEDADGEQYDVKMEELALAATPF</sequence>
<evidence type="ECO:0000256" key="1">
    <source>
        <dbReference type="SAM" id="MobiDB-lite"/>
    </source>
</evidence>
<protein>
    <submittedName>
        <fullName evidence="2">Uncharacterized protein</fullName>
    </submittedName>
</protein>
<feature type="non-terminal residue" evidence="2">
    <location>
        <position position="1"/>
    </location>
</feature>
<proteinExistence type="predicted"/>
<feature type="compositionally biased region" description="Basic residues" evidence="1">
    <location>
        <begin position="108"/>
        <end position="130"/>
    </location>
</feature>
<dbReference type="AlphaFoldDB" id="A0A0F9BKH3"/>
<dbReference type="EMBL" id="LAZR01051576">
    <property type="protein sequence ID" value="KKK84856.1"/>
    <property type="molecule type" value="Genomic_DNA"/>
</dbReference>
<evidence type="ECO:0000313" key="2">
    <source>
        <dbReference type="EMBL" id="KKK84856.1"/>
    </source>
</evidence>